<organism evidence="1 2">
    <name type="scientific">Parelaphostrongylus tenuis</name>
    <name type="common">Meningeal worm</name>
    <dbReference type="NCBI Taxonomy" id="148309"/>
    <lineage>
        <taxon>Eukaryota</taxon>
        <taxon>Metazoa</taxon>
        <taxon>Ecdysozoa</taxon>
        <taxon>Nematoda</taxon>
        <taxon>Chromadorea</taxon>
        <taxon>Rhabditida</taxon>
        <taxon>Rhabditina</taxon>
        <taxon>Rhabditomorpha</taxon>
        <taxon>Strongyloidea</taxon>
        <taxon>Metastrongylidae</taxon>
        <taxon>Parelaphostrongylus</taxon>
    </lineage>
</organism>
<comment type="caution">
    <text evidence="1">The sequence shown here is derived from an EMBL/GenBank/DDBJ whole genome shotgun (WGS) entry which is preliminary data.</text>
</comment>
<keyword evidence="2" id="KW-1185">Reference proteome</keyword>
<protein>
    <submittedName>
        <fullName evidence="1">Uncharacterized protein</fullName>
    </submittedName>
</protein>
<evidence type="ECO:0000313" key="1">
    <source>
        <dbReference type="EMBL" id="KAJ1371986.1"/>
    </source>
</evidence>
<accession>A0AAD5R9J9</accession>
<reference evidence="1" key="1">
    <citation type="submission" date="2021-06" db="EMBL/GenBank/DDBJ databases">
        <title>Parelaphostrongylus tenuis whole genome reference sequence.</title>
        <authorList>
            <person name="Garwood T.J."/>
            <person name="Larsen P.A."/>
            <person name="Fountain-Jones N.M."/>
            <person name="Garbe J.R."/>
            <person name="Macchietto M.G."/>
            <person name="Kania S.A."/>
            <person name="Gerhold R.W."/>
            <person name="Richards J.E."/>
            <person name="Wolf T.M."/>
        </authorList>
    </citation>
    <scope>NUCLEOTIDE SEQUENCE</scope>
    <source>
        <strain evidence="1">MNPRO001-30</strain>
        <tissue evidence="1">Meninges</tissue>
    </source>
</reference>
<evidence type="ECO:0000313" key="2">
    <source>
        <dbReference type="Proteomes" id="UP001196413"/>
    </source>
</evidence>
<gene>
    <name evidence="1" type="ORF">KIN20_034038</name>
</gene>
<sequence>MANGLKTTAVTYYLPNSTGKFALTPLEWGERQCIMPEKVETYVRPALPKVVITQPSSTDLQPSPLSTSVDTIQMRRKKKYTTTPRSKMIQIGRDIRSGEEVRIKRSLLYQDLDDCL</sequence>
<dbReference type="Proteomes" id="UP001196413">
    <property type="component" value="Unassembled WGS sequence"/>
</dbReference>
<dbReference type="EMBL" id="JAHQIW010007074">
    <property type="protein sequence ID" value="KAJ1371986.1"/>
    <property type="molecule type" value="Genomic_DNA"/>
</dbReference>
<dbReference type="AlphaFoldDB" id="A0AAD5R9J9"/>
<proteinExistence type="predicted"/>
<name>A0AAD5R9J9_PARTN</name>